<dbReference type="CDD" id="cd08195">
    <property type="entry name" value="DHQS"/>
    <property type="match status" value="1"/>
</dbReference>
<comment type="caution">
    <text evidence="20">The sequence shown here is derived from an EMBL/GenBank/DDBJ whole genome shotgun (WGS) entry which is preliminary data.</text>
</comment>
<comment type="subcellular location">
    <subcellularLocation>
        <location evidence="3 17">Cytoplasm</location>
    </subcellularLocation>
</comment>
<dbReference type="GO" id="GO:0003856">
    <property type="term" value="F:3-dehydroquinate synthase activity"/>
    <property type="evidence" value="ECO:0007669"/>
    <property type="project" value="UniProtKB-UniRule"/>
</dbReference>
<evidence type="ECO:0000313" key="21">
    <source>
        <dbReference type="Proteomes" id="UP000216311"/>
    </source>
</evidence>
<dbReference type="InterPro" id="IPR056179">
    <property type="entry name" value="DHQS_C"/>
</dbReference>
<dbReference type="Pfam" id="PF01761">
    <property type="entry name" value="DHQ_synthase"/>
    <property type="match status" value="1"/>
</dbReference>
<keyword evidence="14 17" id="KW-0057">Aromatic amino acid biosynthesis</keyword>
<dbReference type="GO" id="GO:0009423">
    <property type="term" value="P:chorismate biosynthetic process"/>
    <property type="evidence" value="ECO:0007669"/>
    <property type="project" value="UniProtKB-UniRule"/>
</dbReference>
<evidence type="ECO:0000256" key="2">
    <source>
        <dbReference type="ARBA" id="ARBA00001911"/>
    </source>
</evidence>
<dbReference type="EMBL" id="NMVQ01000004">
    <property type="protein sequence ID" value="OYO24291.1"/>
    <property type="molecule type" value="Genomic_DNA"/>
</dbReference>
<accession>A0A255H9H1</accession>
<dbReference type="InterPro" id="IPR016037">
    <property type="entry name" value="DHQ_synth_AroB"/>
</dbReference>
<dbReference type="GO" id="GO:0005737">
    <property type="term" value="C:cytoplasm"/>
    <property type="evidence" value="ECO:0007669"/>
    <property type="project" value="UniProtKB-SubCell"/>
</dbReference>
<evidence type="ECO:0000256" key="17">
    <source>
        <dbReference type="HAMAP-Rule" id="MF_00110"/>
    </source>
</evidence>
<feature type="binding site" evidence="17">
    <location>
        <begin position="97"/>
        <end position="101"/>
    </location>
    <ligand>
        <name>NAD(+)</name>
        <dbReference type="ChEBI" id="CHEBI:57540"/>
    </ligand>
</feature>
<keyword evidence="12 17" id="KW-0862">Zinc</keyword>
<dbReference type="SUPFAM" id="SSF56796">
    <property type="entry name" value="Dehydroquinate synthase-like"/>
    <property type="match status" value="1"/>
</dbReference>
<dbReference type="InterPro" id="IPR050071">
    <property type="entry name" value="Dehydroquinate_synthase"/>
</dbReference>
<dbReference type="Gene3D" id="1.20.1090.10">
    <property type="entry name" value="Dehydroquinate synthase-like - alpha domain"/>
    <property type="match status" value="1"/>
</dbReference>
<gene>
    <name evidence="17" type="primary">aroB</name>
    <name evidence="20" type="ORF">CGZ93_04100</name>
</gene>
<keyword evidence="11 17" id="KW-0547">Nucleotide-binding</keyword>
<organism evidence="20 21">
    <name type="scientific">Enemella dayhoffiae</name>
    <dbReference type="NCBI Taxonomy" id="2016507"/>
    <lineage>
        <taxon>Bacteria</taxon>
        <taxon>Bacillati</taxon>
        <taxon>Actinomycetota</taxon>
        <taxon>Actinomycetes</taxon>
        <taxon>Propionibacteriales</taxon>
        <taxon>Propionibacteriaceae</taxon>
        <taxon>Enemella</taxon>
    </lineage>
</organism>
<dbReference type="PIRSF" id="PIRSF001455">
    <property type="entry name" value="DHQ_synth"/>
    <property type="match status" value="1"/>
</dbReference>
<feature type="binding site" evidence="17">
    <location>
        <begin position="121"/>
        <end position="122"/>
    </location>
    <ligand>
        <name>NAD(+)</name>
        <dbReference type="ChEBI" id="CHEBI:57540"/>
    </ligand>
</feature>
<dbReference type="NCBIfam" id="TIGR01357">
    <property type="entry name" value="aroB"/>
    <property type="match status" value="1"/>
</dbReference>
<feature type="binding site" evidence="17">
    <location>
        <position position="143"/>
    </location>
    <ligand>
        <name>NAD(+)</name>
        <dbReference type="ChEBI" id="CHEBI:57540"/>
    </ligand>
</feature>
<keyword evidence="21" id="KW-1185">Reference proteome</keyword>
<dbReference type="Pfam" id="PF24621">
    <property type="entry name" value="DHQS_C"/>
    <property type="match status" value="1"/>
</dbReference>
<evidence type="ECO:0000256" key="6">
    <source>
        <dbReference type="ARBA" id="ARBA00013031"/>
    </source>
</evidence>
<keyword evidence="16 17" id="KW-0170">Cobalt</keyword>
<reference evidence="20 21" key="1">
    <citation type="submission" date="2017-07" db="EMBL/GenBank/DDBJ databases">
        <title>Draft whole genome sequences of clinical Proprionibacteriaceae strains.</title>
        <authorList>
            <person name="Bernier A.-M."/>
            <person name="Bernard K."/>
            <person name="Domingo M.-C."/>
        </authorList>
    </citation>
    <scope>NUCLEOTIDE SEQUENCE [LARGE SCALE GENOMIC DNA]</scope>
    <source>
        <strain evidence="20 21">NML 130396</strain>
    </source>
</reference>
<feature type="binding site" evidence="17">
    <location>
        <begin position="63"/>
        <end position="68"/>
    </location>
    <ligand>
        <name>NAD(+)</name>
        <dbReference type="ChEBI" id="CHEBI:57540"/>
    </ligand>
</feature>
<evidence type="ECO:0000256" key="12">
    <source>
        <dbReference type="ARBA" id="ARBA00022833"/>
    </source>
</evidence>
<dbReference type="PANTHER" id="PTHR43622">
    <property type="entry name" value="3-DEHYDROQUINATE SYNTHASE"/>
    <property type="match status" value="1"/>
</dbReference>
<comment type="function">
    <text evidence="17">Catalyzes the conversion of 3-deoxy-D-arabino-heptulosonate 7-phosphate (DAHP) to dehydroquinate (DHQ).</text>
</comment>
<feature type="binding site" evidence="17">
    <location>
        <position position="245"/>
    </location>
    <ligand>
        <name>Zn(2+)</name>
        <dbReference type="ChEBI" id="CHEBI:29105"/>
    </ligand>
</feature>
<feature type="binding site" evidence="17">
    <location>
        <position position="134"/>
    </location>
    <ligand>
        <name>NAD(+)</name>
        <dbReference type="ChEBI" id="CHEBI:57540"/>
    </ligand>
</feature>
<dbReference type="GO" id="GO:0046872">
    <property type="term" value="F:metal ion binding"/>
    <property type="evidence" value="ECO:0007669"/>
    <property type="project" value="UniProtKB-KW"/>
</dbReference>
<comment type="catalytic activity">
    <reaction evidence="1 17">
        <text>7-phospho-2-dehydro-3-deoxy-D-arabino-heptonate = 3-dehydroquinate + phosphate</text>
        <dbReference type="Rhea" id="RHEA:21968"/>
        <dbReference type="ChEBI" id="CHEBI:32364"/>
        <dbReference type="ChEBI" id="CHEBI:43474"/>
        <dbReference type="ChEBI" id="CHEBI:58394"/>
        <dbReference type="EC" id="4.2.3.4"/>
    </reaction>
</comment>
<feature type="domain" description="3-dehydroquinate synthase C-terminal" evidence="19">
    <location>
        <begin position="173"/>
        <end position="321"/>
    </location>
</feature>
<dbReference type="AlphaFoldDB" id="A0A255H9H1"/>
<evidence type="ECO:0000256" key="11">
    <source>
        <dbReference type="ARBA" id="ARBA00022741"/>
    </source>
</evidence>
<evidence type="ECO:0000256" key="14">
    <source>
        <dbReference type="ARBA" id="ARBA00023141"/>
    </source>
</evidence>
<comment type="similarity">
    <text evidence="5 17">Belongs to the sugar phosphate cyclases superfamily. Dehydroquinate synthase family.</text>
</comment>
<keyword evidence="13 17" id="KW-0520">NAD</keyword>
<evidence type="ECO:0000256" key="16">
    <source>
        <dbReference type="ARBA" id="ARBA00023285"/>
    </source>
</evidence>
<evidence type="ECO:0000256" key="7">
    <source>
        <dbReference type="ARBA" id="ARBA00017684"/>
    </source>
</evidence>
<keyword evidence="9 17" id="KW-0028">Amino-acid biosynthesis</keyword>
<feature type="binding site" evidence="17">
    <location>
        <position position="261"/>
    </location>
    <ligand>
        <name>Zn(2+)</name>
        <dbReference type="ChEBI" id="CHEBI:29105"/>
    </ligand>
</feature>
<comment type="cofactor">
    <cofactor evidence="2 17">
        <name>NAD(+)</name>
        <dbReference type="ChEBI" id="CHEBI:57540"/>
    </cofactor>
</comment>
<evidence type="ECO:0000259" key="19">
    <source>
        <dbReference type="Pfam" id="PF24621"/>
    </source>
</evidence>
<sequence>MRIAVEAERPYDVLVGPGVLDGLGELVEGSQRVALLYAPALAERAAGLAATLDAEVLPIELPDAEQAKTADVLIECWDRLAAAGFTRSDAVVGFGGGATTDLAGFVAASWLRGVRLVTVPTTVLGMVDAAVGGKTGINLAAGKNLVGAFHEPAGVLCDLSLLATLPAADLRAGLAEVVKCGFIADPEILTLIEEAPAEALDPSSDRLAELITRGIRVKAEVVSADLREATSVGVSVGRELLNYGHTLGHAIERREQYRWRHGEAISVGMVYAAALAHGLGLLDAETTERHRAVLELLGLPTGYDPDAWPELREAMSLDKKTRGAQLRFVLLNGLASAEIVAGPREDALAAAYAEVSGHPPRG</sequence>
<evidence type="ECO:0000256" key="5">
    <source>
        <dbReference type="ARBA" id="ARBA00005412"/>
    </source>
</evidence>
<evidence type="ECO:0000256" key="1">
    <source>
        <dbReference type="ARBA" id="ARBA00001393"/>
    </source>
</evidence>
<dbReference type="EC" id="4.2.3.4" evidence="6 17"/>
<name>A0A255H9H1_9ACTN</name>
<evidence type="ECO:0000256" key="10">
    <source>
        <dbReference type="ARBA" id="ARBA00022723"/>
    </source>
</evidence>
<dbReference type="UniPathway" id="UPA00053">
    <property type="reaction ID" value="UER00085"/>
</dbReference>
<evidence type="ECO:0000256" key="13">
    <source>
        <dbReference type="ARBA" id="ARBA00023027"/>
    </source>
</evidence>
<feature type="domain" description="3-dehydroquinate synthase N-terminal" evidence="18">
    <location>
        <begin position="59"/>
        <end position="171"/>
    </location>
</feature>
<evidence type="ECO:0000256" key="3">
    <source>
        <dbReference type="ARBA" id="ARBA00004496"/>
    </source>
</evidence>
<dbReference type="GO" id="GO:0000166">
    <property type="term" value="F:nucleotide binding"/>
    <property type="evidence" value="ECO:0007669"/>
    <property type="project" value="UniProtKB-KW"/>
</dbReference>
<evidence type="ECO:0000256" key="4">
    <source>
        <dbReference type="ARBA" id="ARBA00004661"/>
    </source>
</evidence>
<comment type="pathway">
    <text evidence="4 17">Metabolic intermediate biosynthesis; chorismate biosynthesis; chorismate from D-erythrose 4-phosphate and phosphoenolpyruvate: step 2/7.</text>
</comment>
<dbReference type="HAMAP" id="MF_00110">
    <property type="entry name" value="DHQ_synthase"/>
    <property type="match status" value="1"/>
</dbReference>
<dbReference type="OrthoDB" id="9806583at2"/>
<dbReference type="Gene3D" id="3.40.50.1970">
    <property type="match status" value="1"/>
</dbReference>
<proteinExistence type="inferred from homology"/>
<evidence type="ECO:0000256" key="15">
    <source>
        <dbReference type="ARBA" id="ARBA00023239"/>
    </source>
</evidence>
<dbReference type="GO" id="GO:0008652">
    <property type="term" value="P:amino acid biosynthetic process"/>
    <property type="evidence" value="ECO:0007669"/>
    <property type="project" value="UniProtKB-KW"/>
</dbReference>
<dbReference type="RefSeq" id="WP_094362880.1">
    <property type="nucleotide sequence ID" value="NZ_NMVQ01000004.1"/>
</dbReference>
<dbReference type="GO" id="GO:0009073">
    <property type="term" value="P:aromatic amino acid family biosynthetic process"/>
    <property type="evidence" value="ECO:0007669"/>
    <property type="project" value="UniProtKB-KW"/>
</dbReference>
<protein>
    <recommendedName>
        <fullName evidence="7 17">3-dehydroquinate synthase</fullName>
        <shortName evidence="17">DHQS</shortName>
        <ecNumber evidence="6 17">4.2.3.4</ecNumber>
    </recommendedName>
</protein>
<dbReference type="Proteomes" id="UP000216311">
    <property type="component" value="Unassembled WGS sequence"/>
</dbReference>
<keyword evidence="8 17" id="KW-0963">Cytoplasm</keyword>
<dbReference type="InterPro" id="IPR030960">
    <property type="entry name" value="DHQS/DOIS_N"/>
</dbReference>
<comment type="caution">
    <text evidence="17">Lacks conserved residue(s) required for the propagation of feature annotation.</text>
</comment>
<keyword evidence="10 17" id="KW-0479">Metal-binding</keyword>
<evidence type="ECO:0000256" key="9">
    <source>
        <dbReference type="ARBA" id="ARBA00022605"/>
    </source>
</evidence>
<feature type="binding site" evidence="17">
    <location>
        <position position="176"/>
    </location>
    <ligand>
        <name>Zn(2+)</name>
        <dbReference type="ChEBI" id="CHEBI:29105"/>
    </ligand>
</feature>
<evidence type="ECO:0000259" key="18">
    <source>
        <dbReference type="Pfam" id="PF01761"/>
    </source>
</evidence>
<evidence type="ECO:0000313" key="20">
    <source>
        <dbReference type="EMBL" id="OYO24291.1"/>
    </source>
</evidence>
<keyword evidence="15 17" id="KW-0456">Lyase</keyword>
<dbReference type="PANTHER" id="PTHR43622:SF7">
    <property type="entry name" value="3-DEHYDROQUINATE SYNTHASE, CHLOROPLASTIC"/>
    <property type="match status" value="1"/>
</dbReference>
<dbReference type="InterPro" id="IPR030963">
    <property type="entry name" value="DHQ_synth_fam"/>
</dbReference>
<comment type="cofactor">
    <cofactor evidence="17">
        <name>Co(2+)</name>
        <dbReference type="ChEBI" id="CHEBI:48828"/>
    </cofactor>
    <cofactor evidence="17">
        <name>Zn(2+)</name>
        <dbReference type="ChEBI" id="CHEBI:29105"/>
    </cofactor>
    <text evidence="17">Binds 1 divalent metal cation per subunit. Can use either Co(2+) or Zn(2+).</text>
</comment>
<evidence type="ECO:0000256" key="8">
    <source>
        <dbReference type="ARBA" id="ARBA00022490"/>
    </source>
</evidence>